<dbReference type="InterPro" id="IPR023286">
    <property type="entry name" value="ABATE_dom_sf"/>
</dbReference>
<dbReference type="RefSeq" id="WP_380126114.1">
    <property type="nucleotide sequence ID" value="NZ_JBHSIU010000078.1"/>
</dbReference>
<organism evidence="2 3">
    <name type="scientific">Dactylosporangium cerinum</name>
    <dbReference type="NCBI Taxonomy" id="1434730"/>
    <lineage>
        <taxon>Bacteria</taxon>
        <taxon>Bacillati</taxon>
        <taxon>Actinomycetota</taxon>
        <taxon>Actinomycetes</taxon>
        <taxon>Micromonosporales</taxon>
        <taxon>Micromonosporaceae</taxon>
        <taxon>Dactylosporangium</taxon>
    </lineage>
</organism>
<dbReference type="EMBL" id="JBHSIU010000078">
    <property type="protein sequence ID" value="MFC5005475.1"/>
    <property type="molecule type" value="Genomic_DNA"/>
</dbReference>
<proteinExistence type="predicted"/>
<protein>
    <submittedName>
        <fullName evidence="2">CGNR zinc finger domain-containing protein</fullName>
    </submittedName>
</protein>
<dbReference type="SUPFAM" id="SSF160904">
    <property type="entry name" value="Jann2411-like"/>
    <property type="match status" value="1"/>
</dbReference>
<accession>A0ABV9W9R9</accession>
<dbReference type="InterPro" id="IPR010852">
    <property type="entry name" value="ABATE"/>
</dbReference>
<dbReference type="InterPro" id="IPR021005">
    <property type="entry name" value="Znf_CGNR"/>
</dbReference>
<feature type="domain" description="Zinc finger CGNR" evidence="1">
    <location>
        <begin position="133"/>
        <end position="172"/>
    </location>
</feature>
<sequence>MAPDPVAIAFANTRSSSHRDRIATLTQWRTWIDAWPGFRTAGNAVDADGLLALRETRDDVQLLLHSATGGGRPAPGPTARLLALARSASSLDLRWQHGRPTLAALPDAPPAWVIAQHLTRAALDLLLTGPPLMACQGQDCLKLFITSRPDRRWCDTAVCGNRARVRAYNDRRQHGHATNLNQDGSTQ</sequence>
<evidence type="ECO:0000313" key="3">
    <source>
        <dbReference type="Proteomes" id="UP001595912"/>
    </source>
</evidence>
<dbReference type="Pfam" id="PF07336">
    <property type="entry name" value="ABATE"/>
    <property type="match status" value="1"/>
</dbReference>
<dbReference type="PANTHER" id="PTHR35525:SF3">
    <property type="entry name" value="BLL6575 PROTEIN"/>
    <property type="match status" value="1"/>
</dbReference>
<dbReference type="Pfam" id="PF11706">
    <property type="entry name" value="zf-CGNR"/>
    <property type="match status" value="1"/>
</dbReference>
<gene>
    <name evidence="2" type="ORF">ACFPIJ_47585</name>
</gene>
<keyword evidence="3" id="KW-1185">Reference proteome</keyword>
<dbReference type="PANTHER" id="PTHR35525">
    <property type="entry name" value="BLL6575 PROTEIN"/>
    <property type="match status" value="1"/>
</dbReference>
<comment type="caution">
    <text evidence="2">The sequence shown here is derived from an EMBL/GenBank/DDBJ whole genome shotgun (WGS) entry which is preliminary data.</text>
</comment>
<dbReference type="Gene3D" id="1.10.3300.10">
    <property type="entry name" value="Jann2411-like domain"/>
    <property type="match status" value="1"/>
</dbReference>
<evidence type="ECO:0000313" key="2">
    <source>
        <dbReference type="EMBL" id="MFC5005475.1"/>
    </source>
</evidence>
<name>A0ABV9W9R9_9ACTN</name>
<reference evidence="3" key="1">
    <citation type="journal article" date="2019" name="Int. J. Syst. Evol. Microbiol.">
        <title>The Global Catalogue of Microorganisms (GCM) 10K type strain sequencing project: providing services to taxonomists for standard genome sequencing and annotation.</title>
        <authorList>
            <consortium name="The Broad Institute Genomics Platform"/>
            <consortium name="The Broad Institute Genome Sequencing Center for Infectious Disease"/>
            <person name="Wu L."/>
            <person name="Ma J."/>
        </authorList>
    </citation>
    <scope>NUCLEOTIDE SEQUENCE [LARGE SCALE GENOMIC DNA]</scope>
    <source>
        <strain evidence="3">CGMCC 4.7152</strain>
    </source>
</reference>
<evidence type="ECO:0000259" key="1">
    <source>
        <dbReference type="Pfam" id="PF11706"/>
    </source>
</evidence>
<dbReference type="Proteomes" id="UP001595912">
    <property type="component" value="Unassembled WGS sequence"/>
</dbReference>